<protein>
    <submittedName>
        <fullName evidence="1">Uncharacterized protein</fullName>
    </submittedName>
</protein>
<comment type="caution">
    <text evidence="1">The sequence shown here is derived from an EMBL/GenBank/DDBJ whole genome shotgun (WGS) entry which is preliminary data.</text>
</comment>
<gene>
    <name evidence="1" type="ORF">MHSWG343_04680</name>
</gene>
<name>A0A478FPV9_9MOLU</name>
<proteinExistence type="predicted"/>
<dbReference type="AlphaFoldDB" id="A0A478FPV9"/>
<accession>A0A478FPV9</accession>
<dbReference type="Proteomes" id="UP000324831">
    <property type="component" value="Unassembled WGS sequence"/>
</dbReference>
<organism evidence="1 2">
    <name type="scientific">Candidatus Mycoplasma haematohominis</name>
    <dbReference type="NCBI Taxonomy" id="1494318"/>
    <lineage>
        <taxon>Bacteria</taxon>
        <taxon>Bacillati</taxon>
        <taxon>Mycoplasmatota</taxon>
        <taxon>Mollicutes</taxon>
        <taxon>Mycoplasmataceae</taxon>
        <taxon>Mycoplasma</taxon>
    </lineage>
</organism>
<dbReference type="EMBL" id="BIMN01000002">
    <property type="protein sequence ID" value="GCE63471.1"/>
    <property type="molecule type" value="Genomic_DNA"/>
</dbReference>
<evidence type="ECO:0000313" key="1">
    <source>
        <dbReference type="EMBL" id="GCE63471.1"/>
    </source>
</evidence>
<evidence type="ECO:0000313" key="2">
    <source>
        <dbReference type="Proteomes" id="UP000324831"/>
    </source>
</evidence>
<reference evidence="1 2" key="1">
    <citation type="submission" date="2019-01" db="EMBL/GenBank/DDBJ databases">
        <title>Draft genome sequences of Candidatus Mycoplasma haemohominis SWG34-3 identified from a patient with pyrexia, anemia and liver dysfunction.</title>
        <authorList>
            <person name="Sekizuka T."/>
            <person name="Hattori N."/>
            <person name="Katano H."/>
            <person name="Takuma T."/>
            <person name="Ito T."/>
            <person name="Arai N."/>
            <person name="Yanai R."/>
            <person name="Ishii S."/>
            <person name="Miura Y."/>
            <person name="Tokunaga T."/>
            <person name="Watanabe H."/>
            <person name="Nomura N."/>
            <person name="Eguchi J."/>
            <person name="Arai T."/>
            <person name="Hasegawa H."/>
            <person name="Nakamaki T."/>
            <person name="Wakita T."/>
            <person name="Niki Y."/>
            <person name="Kuroda M."/>
        </authorList>
    </citation>
    <scope>NUCLEOTIDE SEQUENCE [LARGE SCALE GENOMIC DNA]</scope>
    <source>
        <strain evidence="1">SWG34-3</strain>
    </source>
</reference>
<sequence length="283" mass="31332">MTTVGKGAAIVGASALVIGGSGVGVKFLIDAQEPVWYALSSESGFPNNYEGRVGKEYGNYLVGVYGDKDGQKNRNQKWWEWSYKQFEYDVKNNPSILSSEFFDSATKKSKVSGAYKPSSSTVASESLKELNEACKGVYDKQTSELTDNNLIQDLWKYCSHLGKKPDLLVSGSGYTNGSFGANTSHHNKAVATKGYEKGSSNDEFWRLRNEEFFGTGENSGNIGVTDGIFKKLYEKKEKGEITSEDTVRKTCEKAYERQESAKDTDPKVEDSDIKKFCYLTPTT</sequence>